<reference evidence="9 10" key="1">
    <citation type="submission" date="2019-09" db="EMBL/GenBank/DDBJ databases">
        <title>Bird 10,000 Genomes (B10K) Project - Family phase.</title>
        <authorList>
            <person name="Zhang G."/>
        </authorList>
    </citation>
    <scope>NUCLEOTIDE SEQUENCE [LARGE SCALE GENOMIC DNA]</scope>
    <source>
        <strain evidence="9">B10K-DU-002-20</strain>
        <tissue evidence="9">Muscle</tissue>
    </source>
</reference>
<dbReference type="Proteomes" id="UP000536092">
    <property type="component" value="Unassembled WGS sequence"/>
</dbReference>
<feature type="non-terminal residue" evidence="9">
    <location>
        <position position="1"/>
    </location>
</feature>
<evidence type="ECO:0000256" key="5">
    <source>
        <dbReference type="ARBA" id="ARBA00022833"/>
    </source>
</evidence>
<feature type="region of interest" description="Disordered" evidence="8">
    <location>
        <begin position="1"/>
        <end position="23"/>
    </location>
</feature>
<sequence length="187" mass="19989">QPSPGGQSTCSSEQSPISNYSNNGIELTLTGGGSVGDLSVIDETPIMDSTISTATTALGLQARRNMTGTKWMEQVKLERLKQVNGMLPRLNPIPPSKAPTLPPLIGNGEIHIIGVISTFYITVLNMLNRRDSNTSTISSAYLSSRRSSGISPCFSSRSEASQCDDLPNLLSLTPAQQYRLKAKYAAA</sequence>
<name>A0A7L1WC25_9PASS</name>
<keyword evidence="4" id="KW-0863">Zinc-finger</keyword>
<dbReference type="GO" id="GO:0000978">
    <property type="term" value="F:RNA polymerase II cis-regulatory region sequence-specific DNA binding"/>
    <property type="evidence" value="ECO:0007669"/>
    <property type="project" value="TreeGrafter"/>
</dbReference>
<evidence type="ECO:0000256" key="6">
    <source>
        <dbReference type="ARBA" id="ARBA00023125"/>
    </source>
</evidence>
<evidence type="ECO:0000256" key="2">
    <source>
        <dbReference type="ARBA" id="ARBA00022723"/>
    </source>
</evidence>
<dbReference type="GO" id="GO:0007224">
    <property type="term" value="P:smoothened signaling pathway"/>
    <property type="evidence" value="ECO:0007669"/>
    <property type="project" value="TreeGrafter"/>
</dbReference>
<keyword evidence="6" id="KW-0238">DNA-binding</keyword>
<organism evidence="9 10">
    <name type="scientific">Certhia brachydactyla</name>
    <name type="common">short-toed tree-creeper</name>
    <dbReference type="NCBI Taxonomy" id="73330"/>
    <lineage>
        <taxon>Eukaryota</taxon>
        <taxon>Metazoa</taxon>
        <taxon>Chordata</taxon>
        <taxon>Craniata</taxon>
        <taxon>Vertebrata</taxon>
        <taxon>Euteleostomi</taxon>
        <taxon>Archelosauria</taxon>
        <taxon>Archosauria</taxon>
        <taxon>Dinosauria</taxon>
        <taxon>Saurischia</taxon>
        <taxon>Theropoda</taxon>
        <taxon>Coelurosauria</taxon>
        <taxon>Aves</taxon>
        <taxon>Neognathae</taxon>
        <taxon>Neoaves</taxon>
        <taxon>Telluraves</taxon>
        <taxon>Australaves</taxon>
        <taxon>Passeriformes</taxon>
        <taxon>Certhiidae</taxon>
        <taxon>Certhiinae</taxon>
        <taxon>Certhia</taxon>
    </lineage>
</organism>
<protein>
    <submittedName>
        <fullName evidence="9">GLI3 protein</fullName>
    </submittedName>
</protein>
<keyword evidence="5" id="KW-0862">Zinc</keyword>
<dbReference type="PANTHER" id="PTHR45718:SF5">
    <property type="entry name" value="TRANSCRIPTIONAL ACTIVATOR GLI3"/>
    <property type="match status" value="1"/>
</dbReference>
<keyword evidence="7" id="KW-0539">Nucleus</keyword>
<evidence type="ECO:0000256" key="1">
    <source>
        <dbReference type="ARBA" id="ARBA00004123"/>
    </source>
</evidence>
<comment type="caution">
    <text evidence="9">The sequence shown here is derived from an EMBL/GenBank/DDBJ whole genome shotgun (WGS) entry which is preliminary data.</text>
</comment>
<evidence type="ECO:0000313" key="9">
    <source>
        <dbReference type="EMBL" id="NXO95332.1"/>
    </source>
</evidence>
<evidence type="ECO:0000256" key="3">
    <source>
        <dbReference type="ARBA" id="ARBA00022737"/>
    </source>
</evidence>
<dbReference type="AlphaFoldDB" id="A0A7L1WC25"/>
<proteinExistence type="predicted"/>
<keyword evidence="10" id="KW-1185">Reference proteome</keyword>
<dbReference type="GO" id="GO:0008270">
    <property type="term" value="F:zinc ion binding"/>
    <property type="evidence" value="ECO:0007669"/>
    <property type="project" value="UniProtKB-KW"/>
</dbReference>
<dbReference type="GO" id="GO:0005634">
    <property type="term" value="C:nucleus"/>
    <property type="evidence" value="ECO:0007669"/>
    <property type="project" value="UniProtKB-SubCell"/>
</dbReference>
<dbReference type="GO" id="GO:0000981">
    <property type="term" value="F:DNA-binding transcription factor activity, RNA polymerase II-specific"/>
    <property type="evidence" value="ECO:0007669"/>
    <property type="project" value="TreeGrafter"/>
</dbReference>
<evidence type="ECO:0000256" key="4">
    <source>
        <dbReference type="ARBA" id="ARBA00022771"/>
    </source>
</evidence>
<evidence type="ECO:0000256" key="8">
    <source>
        <dbReference type="SAM" id="MobiDB-lite"/>
    </source>
</evidence>
<dbReference type="InterPro" id="IPR043359">
    <property type="entry name" value="GLI-like"/>
</dbReference>
<accession>A0A7L1WC25</accession>
<dbReference type="PANTHER" id="PTHR45718">
    <property type="entry name" value="TRANSCRIPTIONAL ACTIVATOR CUBITUS INTERRUPTUS"/>
    <property type="match status" value="1"/>
</dbReference>
<dbReference type="EMBL" id="VXBV01004151">
    <property type="protein sequence ID" value="NXO95332.1"/>
    <property type="molecule type" value="Genomic_DNA"/>
</dbReference>
<comment type="subcellular location">
    <subcellularLocation>
        <location evidence="1">Nucleus</location>
    </subcellularLocation>
</comment>
<evidence type="ECO:0000256" key="7">
    <source>
        <dbReference type="ARBA" id="ARBA00023242"/>
    </source>
</evidence>
<dbReference type="OrthoDB" id="3214149at2759"/>
<gene>
    <name evidence="9" type="primary">Gli3_1</name>
    <name evidence="9" type="ORF">CERBRA_R07292</name>
</gene>
<feature type="non-terminal residue" evidence="9">
    <location>
        <position position="187"/>
    </location>
</feature>
<keyword evidence="2" id="KW-0479">Metal-binding</keyword>
<keyword evidence="3" id="KW-0677">Repeat</keyword>
<evidence type="ECO:0000313" key="10">
    <source>
        <dbReference type="Proteomes" id="UP000536092"/>
    </source>
</evidence>